<keyword evidence="2" id="KW-0436">Ligase</keyword>
<dbReference type="SUPFAM" id="SSF56037">
    <property type="entry name" value="PheT/TilS domain"/>
    <property type="match status" value="1"/>
</dbReference>
<organism evidence="2 3">
    <name type="scientific">Pyrodictium abyssi</name>
    <dbReference type="NCBI Taxonomy" id="54256"/>
    <lineage>
        <taxon>Archaea</taxon>
        <taxon>Thermoproteota</taxon>
        <taxon>Thermoprotei</taxon>
        <taxon>Desulfurococcales</taxon>
        <taxon>Pyrodictiaceae</taxon>
        <taxon>Pyrodictium</taxon>
    </lineage>
</organism>
<proteinExistence type="predicted"/>
<feature type="domain" description="B3/B4 tRNA-binding" evidence="1">
    <location>
        <begin position="80"/>
        <end position="231"/>
    </location>
</feature>
<evidence type="ECO:0000259" key="1">
    <source>
        <dbReference type="SMART" id="SM00873"/>
    </source>
</evidence>
<evidence type="ECO:0000313" key="3">
    <source>
        <dbReference type="Proteomes" id="UP001341135"/>
    </source>
</evidence>
<accession>A0ABM8ITT5</accession>
<dbReference type="InterPro" id="IPR005146">
    <property type="entry name" value="B3/B4_tRNA-bd"/>
</dbReference>
<dbReference type="EMBL" id="AP028907">
    <property type="protein sequence ID" value="BES80970.1"/>
    <property type="molecule type" value="Genomic_DNA"/>
</dbReference>
<protein>
    <submittedName>
        <fullName evidence="2">Phenylalanine--tRNA ligase beta subunit-related protein</fullName>
    </submittedName>
</protein>
<gene>
    <name evidence="2" type="ORF">PABY_05370</name>
</gene>
<dbReference type="Proteomes" id="UP001341135">
    <property type="component" value="Chromosome"/>
</dbReference>
<dbReference type="InterPro" id="IPR020825">
    <property type="entry name" value="Phe-tRNA_synthase-like_B3/B4"/>
</dbReference>
<dbReference type="Pfam" id="PF03483">
    <property type="entry name" value="B3_4"/>
    <property type="match status" value="1"/>
</dbReference>
<sequence>MRVPQLAVACKDLCSSLSGLVAVDEPAQGLGIRVAYSLAWGRPVEELDAGVLRGEEERLLRELREGYSLETLRGDPVVRAYRDFYWRIGIDPTKTRPSSEALVRRALRGRWPRVNPVVDAGNIASARYMVPIGLYDAERFRPPARITLARGGELFNPIGGNPERLGEGTPIMVDAGGVVMHLYPHRDSRETMVRPETRCILILAAGVPGVEQQRLEAAVREVQRLLGLLGWQSCPETAHAP</sequence>
<keyword evidence="3" id="KW-1185">Reference proteome</keyword>
<dbReference type="SMART" id="SM00873">
    <property type="entry name" value="B3_4"/>
    <property type="match status" value="1"/>
</dbReference>
<dbReference type="PANTHER" id="PTHR39209">
    <property type="match status" value="1"/>
</dbReference>
<dbReference type="Gene3D" id="3.50.40.10">
    <property type="entry name" value="Phenylalanyl-trna Synthetase, Chain B, domain 3"/>
    <property type="match status" value="1"/>
</dbReference>
<dbReference type="GO" id="GO:0016874">
    <property type="term" value="F:ligase activity"/>
    <property type="evidence" value="ECO:0007669"/>
    <property type="project" value="UniProtKB-KW"/>
</dbReference>
<reference evidence="2 3" key="1">
    <citation type="submission" date="2023-09" db="EMBL/GenBank/DDBJ databases">
        <title>Pyrofollis japonicus gen. nov. sp. nov., a novel member of the family Pyrodictiaceae isolated from the Iheya North hydrothermal field.</title>
        <authorList>
            <person name="Miyazaki U."/>
            <person name="Sanari M."/>
            <person name="Tame A."/>
            <person name="Kitajima M."/>
            <person name="Okamoto A."/>
            <person name="Sawayama S."/>
            <person name="Miyazaki J."/>
            <person name="Takai K."/>
            <person name="Nakagawa S."/>
        </authorList>
    </citation>
    <scope>NUCLEOTIDE SEQUENCE [LARGE SCALE GENOMIC DNA]</scope>
    <source>
        <strain evidence="2 3">AV2</strain>
    </source>
</reference>
<dbReference type="PANTHER" id="PTHR39209:SF2">
    <property type="entry name" value="CYTOPLASMIC PROTEIN"/>
    <property type="match status" value="1"/>
</dbReference>
<evidence type="ECO:0000313" key="2">
    <source>
        <dbReference type="EMBL" id="BES80970.1"/>
    </source>
</evidence>
<name>A0ABM8ITT5_9CREN</name>